<feature type="transmembrane region" description="Helical" evidence="1">
    <location>
        <begin position="54"/>
        <end position="73"/>
    </location>
</feature>
<proteinExistence type="predicted"/>
<keyword evidence="1" id="KW-0812">Transmembrane</keyword>
<dbReference type="EMBL" id="JADCKA010000010">
    <property type="protein sequence ID" value="MBE5035876.1"/>
    <property type="molecule type" value="Genomic_DNA"/>
</dbReference>
<accession>A0ABR9QYF9</accession>
<keyword evidence="1" id="KW-1133">Transmembrane helix</keyword>
<name>A0ABR9QYF9_9FIRM</name>
<sequence length="80" mass="8739">MNNRKLDNRKLTIMAGIGVAVLALVLIAGNMQSILSTGGLYLAPGERYNNDSDFMLTVAILTFFAAIALALIFKKHDKRN</sequence>
<evidence type="ECO:0000313" key="2">
    <source>
        <dbReference type="EMBL" id="MBE5035876.1"/>
    </source>
</evidence>
<protein>
    <recommendedName>
        <fullName evidence="4">Gram-positive cocci surface proteins LPxTG domain-containing protein</fullName>
    </recommendedName>
</protein>
<reference evidence="2 3" key="1">
    <citation type="submission" date="2020-10" db="EMBL/GenBank/DDBJ databases">
        <title>ChiBAC.</title>
        <authorList>
            <person name="Zenner C."/>
            <person name="Hitch T.C.A."/>
            <person name="Clavel T."/>
        </authorList>
    </citation>
    <scope>NUCLEOTIDE SEQUENCE [LARGE SCALE GENOMIC DNA]</scope>
    <source>
        <strain evidence="2 3">DSM 108706</strain>
    </source>
</reference>
<dbReference type="Proteomes" id="UP001516588">
    <property type="component" value="Unassembled WGS sequence"/>
</dbReference>
<keyword evidence="1" id="KW-0472">Membrane</keyword>
<dbReference type="RefSeq" id="WP_226385524.1">
    <property type="nucleotide sequence ID" value="NZ_JADCKA010000010.1"/>
</dbReference>
<comment type="caution">
    <text evidence="2">The sequence shown here is derived from an EMBL/GenBank/DDBJ whole genome shotgun (WGS) entry which is preliminary data.</text>
</comment>
<evidence type="ECO:0000256" key="1">
    <source>
        <dbReference type="SAM" id="Phobius"/>
    </source>
</evidence>
<evidence type="ECO:0008006" key="4">
    <source>
        <dbReference type="Google" id="ProtNLM"/>
    </source>
</evidence>
<feature type="transmembrane region" description="Helical" evidence="1">
    <location>
        <begin position="12"/>
        <end position="34"/>
    </location>
</feature>
<keyword evidence="3" id="KW-1185">Reference proteome</keyword>
<organism evidence="2 3">
    <name type="scientific">Gallibacter intestinalis</name>
    <dbReference type="NCBI Taxonomy" id="2779356"/>
    <lineage>
        <taxon>Bacteria</taxon>
        <taxon>Bacillati</taxon>
        <taxon>Bacillota</taxon>
        <taxon>Clostridia</taxon>
        <taxon>Eubacteriales</taxon>
        <taxon>Eubacteriaceae</taxon>
        <taxon>Gallibacter</taxon>
    </lineage>
</organism>
<gene>
    <name evidence="2" type="ORF">INF20_06265</name>
</gene>
<evidence type="ECO:0000313" key="3">
    <source>
        <dbReference type="Proteomes" id="UP001516588"/>
    </source>
</evidence>